<proteinExistence type="predicted"/>
<dbReference type="EMBL" id="GBXM01015010">
    <property type="protein sequence ID" value="JAH93567.1"/>
    <property type="molecule type" value="Transcribed_RNA"/>
</dbReference>
<evidence type="ECO:0000313" key="1">
    <source>
        <dbReference type="EMBL" id="JAH93567.1"/>
    </source>
</evidence>
<reference evidence="1" key="1">
    <citation type="submission" date="2014-11" db="EMBL/GenBank/DDBJ databases">
        <authorList>
            <person name="Amaro Gonzalez C."/>
        </authorList>
    </citation>
    <scope>NUCLEOTIDE SEQUENCE</scope>
</reference>
<name>A0A0E9WT64_ANGAN</name>
<dbReference type="AlphaFoldDB" id="A0A0E9WT64"/>
<reference evidence="1" key="2">
    <citation type="journal article" date="2015" name="Fish Shellfish Immunol.">
        <title>Early steps in the European eel (Anguilla anguilla)-Vibrio vulnificus interaction in the gills: Role of the RtxA13 toxin.</title>
        <authorList>
            <person name="Callol A."/>
            <person name="Pajuelo D."/>
            <person name="Ebbesson L."/>
            <person name="Teles M."/>
            <person name="MacKenzie S."/>
            <person name="Amaro C."/>
        </authorList>
    </citation>
    <scope>NUCLEOTIDE SEQUENCE</scope>
</reference>
<sequence>MLKNRINYFRAGTGWQFRMAVSGRKGQAFITIMKSKKVLFLKKGN</sequence>
<accession>A0A0E9WT64</accession>
<protein>
    <submittedName>
        <fullName evidence="1">Uncharacterized protein</fullName>
    </submittedName>
</protein>
<organism evidence="1">
    <name type="scientific">Anguilla anguilla</name>
    <name type="common">European freshwater eel</name>
    <name type="synonym">Muraena anguilla</name>
    <dbReference type="NCBI Taxonomy" id="7936"/>
    <lineage>
        <taxon>Eukaryota</taxon>
        <taxon>Metazoa</taxon>
        <taxon>Chordata</taxon>
        <taxon>Craniata</taxon>
        <taxon>Vertebrata</taxon>
        <taxon>Euteleostomi</taxon>
        <taxon>Actinopterygii</taxon>
        <taxon>Neopterygii</taxon>
        <taxon>Teleostei</taxon>
        <taxon>Anguilliformes</taxon>
        <taxon>Anguillidae</taxon>
        <taxon>Anguilla</taxon>
    </lineage>
</organism>